<dbReference type="InterPro" id="IPR036179">
    <property type="entry name" value="Ig-like_dom_sf"/>
</dbReference>
<dbReference type="GO" id="GO:0009897">
    <property type="term" value="C:external side of plasma membrane"/>
    <property type="evidence" value="ECO:0007669"/>
    <property type="project" value="TreeGrafter"/>
</dbReference>
<evidence type="ECO:0000256" key="4">
    <source>
        <dbReference type="SAM" id="SignalP"/>
    </source>
</evidence>
<keyword evidence="3" id="KW-0812">Transmembrane</keyword>
<feature type="transmembrane region" description="Helical" evidence="3">
    <location>
        <begin position="202"/>
        <end position="224"/>
    </location>
</feature>
<keyword evidence="2" id="KW-1015">Disulfide bond</keyword>
<dbReference type="SMART" id="SM00409">
    <property type="entry name" value="IG"/>
    <property type="match status" value="2"/>
</dbReference>
<name>A0A437CD87_ORYJA</name>
<evidence type="ECO:0000313" key="7">
    <source>
        <dbReference type="Proteomes" id="UP000283210"/>
    </source>
</evidence>
<keyword evidence="3" id="KW-1133">Transmembrane helix</keyword>
<dbReference type="InterPro" id="IPR003599">
    <property type="entry name" value="Ig_sub"/>
</dbReference>
<sequence>MAFAQLCLLLSNLSVSPERSQFRRYETIVLTCAAKSTGWMVRRNTSLHLNQKCQFGWGVPTESSCSIDTAYPSDSGAYWCENDRGERSNAVNLTVSISPVILESPVYPVTEGDAVTLRCSFKEEHQSSSNFSANFYKDGEFVGEGTGGRMVLTPISKSEEGFYTCEDSSRKIMSARSWLAVRAKVNPPEDPPTAAEDPPHFIWIRIIAGSLIFILHAVIFLLCLCSIRRWARGRAAARK</sequence>
<dbReference type="PANTHER" id="PTHR11481:SF64">
    <property type="entry name" value="FC RECEPTOR-LIKE PROTEIN 4"/>
    <property type="match status" value="1"/>
</dbReference>
<evidence type="ECO:0000256" key="2">
    <source>
        <dbReference type="ARBA" id="ARBA00023157"/>
    </source>
</evidence>
<reference evidence="6 7" key="2">
    <citation type="submission" date="2019-01" db="EMBL/GenBank/DDBJ databases">
        <title>A chromosome length genome reference of the Java medaka (oryzias javanicus).</title>
        <authorList>
            <person name="Herpin A."/>
            <person name="Takehana Y."/>
            <person name="Naruse K."/>
            <person name="Ansai S."/>
            <person name="Kawaguchi M."/>
        </authorList>
    </citation>
    <scope>NUCLEOTIDE SEQUENCE [LARGE SCALE GENOMIC DNA]</scope>
    <source>
        <strain evidence="6">RS831</strain>
        <tissue evidence="6">Whole body</tissue>
    </source>
</reference>
<feature type="domain" description="Ig-like" evidence="5">
    <location>
        <begin position="99"/>
        <end position="186"/>
    </location>
</feature>
<proteinExistence type="predicted"/>
<dbReference type="Gene3D" id="2.60.40.10">
    <property type="entry name" value="Immunoglobulins"/>
    <property type="match status" value="2"/>
</dbReference>
<keyword evidence="3" id="KW-0472">Membrane</keyword>
<accession>A0A437CD87</accession>
<dbReference type="EMBL" id="CM012454">
    <property type="protein sequence ID" value="RVE60769.1"/>
    <property type="molecule type" value="Genomic_DNA"/>
</dbReference>
<gene>
    <name evidence="6" type="ORF">OJAV_G00184750</name>
</gene>
<dbReference type="PROSITE" id="PS50835">
    <property type="entry name" value="IG_LIKE"/>
    <property type="match status" value="1"/>
</dbReference>
<dbReference type="GO" id="GO:0007166">
    <property type="term" value="P:cell surface receptor signaling pathway"/>
    <property type="evidence" value="ECO:0007669"/>
    <property type="project" value="TreeGrafter"/>
</dbReference>
<keyword evidence="1 4" id="KW-0732">Signal</keyword>
<protein>
    <recommendedName>
        <fullName evidence="5">Ig-like domain-containing protein</fullName>
    </recommendedName>
</protein>
<evidence type="ECO:0000256" key="3">
    <source>
        <dbReference type="SAM" id="Phobius"/>
    </source>
</evidence>
<dbReference type="SUPFAM" id="SSF48726">
    <property type="entry name" value="Immunoglobulin"/>
    <property type="match status" value="2"/>
</dbReference>
<organism evidence="6 7">
    <name type="scientific">Oryzias javanicus</name>
    <name type="common">Javanese ricefish</name>
    <name type="synonym">Aplocheilus javanicus</name>
    <dbReference type="NCBI Taxonomy" id="123683"/>
    <lineage>
        <taxon>Eukaryota</taxon>
        <taxon>Metazoa</taxon>
        <taxon>Chordata</taxon>
        <taxon>Craniata</taxon>
        <taxon>Vertebrata</taxon>
        <taxon>Euteleostomi</taxon>
        <taxon>Actinopterygii</taxon>
        <taxon>Neopterygii</taxon>
        <taxon>Teleostei</taxon>
        <taxon>Neoteleostei</taxon>
        <taxon>Acanthomorphata</taxon>
        <taxon>Ovalentaria</taxon>
        <taxon>Atherinomorphae</taxon>
        <taxon>Beloniformes</taxon>
        <taxon>Adrianichthyidae</taxon>
        <taxon>Oryziinae</taxon>
        <taxon>Oryzias</taxon>
    </lineage>
</organism>
<dbReference type="Proteomes" id="UP000283210">
    <property type="component" value="Chromosome 18"/>
</dbReference>
<dbReference type="GO" id="GO:0006955">
    <property type="term" value="P:immune response"/>
    <property type="evidence" value="ECO:0007669"/>
    <property type="project" value="TreeGrafter"/>
</dbReference>
<dbReference type="InterPro" id="IPR007110">
    <property type="entry name" value="Ig-like_dom"/>
</dbReference>
<keyword evidence="7" id="KW-1185">Reference proteome</keyword>
<dbReference type="Pfam" id="PF13895">
    <property type="entry name" value="Ig_2"/>
    <property type="match status" value="1"/>
</dbReference>
<evidence type="ECO:0000259" key="5">
    <source>
        <dbReference type="PROSITE" id="PS50835"/>
    </source>
</evidence>
<feature type="chain" id="PRO_5018970074" description="Ig-like domain-containing protein" evidence="4">
    <location>
        <begin position="18"/>
        <end position="239"/>
    </location>
</feature>
<dbReference type="InterPro" id="IPR050488">
    <property type="entry name" value="Ig_Fc_receptor"/>
</dbReference>
<dbReference type="AlphaFoldDB" id="A0A437CD87"/>
<dbReference type="InterPro" id="IPR013783">
    <property type="entry name" value="Ig-like_fold"/>
</dbReference>
<evidence type="ECO:0000256" key="1">
    <source>
        <dbReference type="ARBA" id="ARBA00022729"/>
    </source>
</evidence>
<dbReference type="OrthoDB" id="6151406at2759"/>
<dbReference type="GO" id="GO:0004888">
    <property type="term" value="F:transmembrane signaling receptor activity"/>
    <property type="evidence" value="ECO:0007669"/>
    <property type="project" value="TreeGrafter"/>
</dbReference>
<reference evidence="6 7" key="1">
    <citation type="submission" date="2018-11" db="EMBL/GenBank/DDBJ databases">
        <authorList>
            <person name="Lopez-Roques C."/>
            <person name="Donnadieu C."/>
            <person name="Bouchez O."/>
            <person name="Klopp C."/>
            <person name="Cabau C."/>
            <person name="Zahm M."/>
        </authorList>
    </citation>
    <scope>NUCLEOTIDE SEQUENCE [LARGE SCALE GENOMIC DNA]</scope>
    <source>
        <strain evidence="6">RS831</strain>
        <tissue evidence="6">Whole body</tissue>
    </source>
</reference>
<evidence type="ECO:0000313" key="6">
    <source>
        <dbReference type="EMBL" id="RVE60769.1"/>
    </source>
</evidence>
<feature type="signal peptide" evidence="4">
    <location>
        <begin position="1"/>
        <end position="17"/>
    </location>
</feature>
<dbReference type="PANTHER" id="PTHR11481">
    <property type="entry name" value="IMMUNOGLOBULIN FC RECEPTOR"/>
    <property type="match status" value="1"/>
</dbReference>